<keyword evidence="1" id="KW-1133">Transmembrane helix</keyword>
<keyword evidence="1" id="KW-0812">Transmembrane</keyword>
<dbReference type="GO" id="GO:0020037">
    <property type="term" value="F:heme binding"/>
    <property type="evidence" value="ECO:0007669"/>
    <property type="project" value="InterPro"/>
</dbReference>
<keyword evidence="1" id="KW-0472">Membrane</keyword>
<keyword evidence="3" id="KW-1185">Reference proteome</keyword>
<protein>
    <recommendedName>
        <fullName evidence="4">Sulfite dehydrogenase (Cytochrome) subunit SorB</fullName>
    </recommendedName>
</protein>
<sequence length="155" mass="17656">MDDLVKAFRLLMIGLASIAGLLLILVVGLFFWNQNPEIFSWESEPIELSEPEMLESESEISDDGIHVESGLVADDGYQLIIANCTKCHSANLVTQNRGNRDYWKSLIIWMQTTQGLWELGDSEEKILDYLSKNYAPIQEGRRANLSGVQWYELED</sequence>
<dbReference type="STRING" id="1073327.SAMN04488108_1120"/>
<dbReference type="AlphaFoldDB" id="A0A1M7Z889"/>
<dbReference type="SUPFAM" id="SSF46626">
    <property type="entry name" value="Cytochrome c"/>
    <property type="match status" value="1"/>
</dbReference>
<dbReference type="OrthoDB" id="9805828at2"/>
<dbReference type="Proteomes" id="UP000184609">
    <property type="component" value="Unassembled WGS sequence"/>
</dbReference>
<dbReference type="GO" id="GO:0009055">
    <property type="term" value="F:electron transfer activity"/>
    <property type="evidence" value="ECO:0007669"/>
    <property type="project" value="InterPro"/>
</dbReference>
<feature type="transmembrane region" description="Helical" evidence="1">
    <location>
        <begin position="7"/>
        <end position="32"/>
    </location>
</feature>
<name>A0A1M7Z889_9BACT</name>
<dbReference type="EMBL" id="FRXN01000001">
    <property type="protein sequence ID" value="SHO60926.1"/>
    <property type="molecule type" value="Genomic_DNA"/>
</dbReference>
<evidence type="ECO:0000256" key="1">
    <source>
        <dbReference type="SAM" id="Phobius"/>
    </source>
</evidence>
<reference evidence="3" key="1">
    <citation type="submission" date="2016-12" db="EMBL/GenBank/DDBJ databases">
        <authorList>
            <person name="Varghese N."/>
            <person name="Submissions S."/>
        </authorList>
    </citation>
    <scope>NUCLEOTIDE SEQUENCE [LARGE SCALE GENOMIC DNA]</scope>
    <source>
        <strain evidence="3">DSM 25035</strain>
    </source>
</reference>
<proteinExistence type="predicted"/>
<evidence type="ECO:0008006" key="4">
    <source>
        <dbReference type="Google" id="ProtNLM"/>
    </source>
</evidence>
<accession>A0A1M7Z889</accession>
<gene>
    <name evidence="2" type="ORF">SAMN04488108_1120</name>
</gene>
<dbReference type="InterPro" id="IPR036909">
    <property type="entry name" value="Cyt_c-like_dom_sf"/>
</dbReference>
<organism evidence="2 3">
    <name type="scientific">Algoriphagus zhangzhouensis</name>
    <dbReference type="NCBI Taxonomy" id="1073327"/>
    <lineage>
        <taxon>Bacteria</taxon>
        <taxon>Pseudomonadati</taxon>
        <taxon>Bacteroidota</taxon>
        <taxon>Cytophagia</taxon>
        <taxon>Cytophagales</taxon>
        <taxon>Cyclobacteriaceae</taxon>
        <taxon>Algoriphagus</taxon>
    </lineage>
</organism>
<dbReference type="Gene3D" id="1.10.760.10">
    <property type="entry name" value="Cytochrome c-like domain"/>
    <property type="match status" value="1"/>
</dbReference>
<evidence type="ECO:0000313" key="2">
    <source>
        <dbReference type="EMBL" id="SHO60926.1"/>
    </source>
</evidence>
<dbReference type="RefSeq" id="WP_073570727.1">
    <property type="nucleotide sequence ID" value="NZ_FRXN01000001.1"/>
</dbReference>
<evidence type="ECO:0000313" key="3">
    <source>
        <dbReference type="Proteomes" id="UP000184609"/>
    </source>
</evidence>